<feature type="region of interest" description="Disordered" evidence="4">
    <location>
        <begin position="1017"/>
        <end position="1042"/>
    </location>
</feature>
<dbReference type="InterPro" id="IPR015500">
    <property type="entry name" value="Peptidase_S8_subtilisin-rel"/>
</dbReference>
<feature type="compositionally biased region" description="Polar residues" evidence="4">
    <location>
        <begin position="1017"/>
        <end position="1030"/>
    </location>
</feature>
<organism evidence="7 8">
    <name type="scientific">Kribbella koreensis</name>
    <dbReference type="NCBI Taxonomy" id="57909"/>
    <lineage>
        <taxon>Bacteria</taxon>
        <taxon>Bacillati</taxon>
        <taxon>Actinomycetota</taxon>
        <taxon>Actinomycetes</taxon>
        <taxon>Propionibacteriales</taxon>
        <taxon>Kribbellaceae</taxon>
        <taxon>Kribbella</taxon>
    </lineage>
</organism>
<dbReference type="Pfam" id="PF01345">
    <property type="entry name" value="DUF11"/>
    <property type="match status" value="4"/>
</dbReference>
<feature type="signal peptide" evidence="5">
    <location>
        <begin position="1"/>
        <end position="46"/>
    </location>
</feature>
<keyword evidence="8" id="KW-1185">Reference proteome</keyword>
<accession>A0ABN1PL11</accession>
<dbReference type="Proteomes" id="UP001500542">
    <property type="component" value="Unassembled WGS sequence"/>
</dbReference>
<evidence type="ECO:0000256" key="4">
    <source>
        <dbReference type="SAM" id="MobiDB-lite"/>
    </source>
</evidence>
<feature type="domain" description="DUF11" evidence="6">
    <location>
        <begin position="1050"/>
        <end position="1165"/>
    </location>
</feature>
<dbReference type="InterPro" id="IPR001434">
    <property type="entry name" value="OmcB-like_DUF11"/>
</dbReference>
<feature type="domain" description="DUF11" evidence="6">
    <location>
        <begin position="915"/>
        <end position="1042"/>
    </location>
</feature>
<evidence type="ECO:0000313" key="8">
    <source>
        <dbReference type="Proteomes" id="UP001500542"/>
    </source>
</evidence>
<dbReference type="InterPro" id="IPR047589">
    <property type="entry name" value="DUF11_rpt"/>
</dbReference>
<protein>
    <recommendedName>
        <fullName evidence="6">DUF11 domain-containing protein</fullName>
    </recommendedName>
</protein>
<comment type="caution">
    <text evidence="7">The sequence shown here is derived from an EMBL/GenBank/DDBJ whole genome shotgun (WGS) entry which is preliminary data.</text>
</comment>
<evidence type="ECO:0000256" key="1">
    <source>
        <dbReference type="ARBA" id="ARBA00022670"/>
    </source>
</evidence>
<dbReference type="InterPro" id="IPR051172">
    <property type="entry name" value="Chlamydia_OmcB"/>
</dbReference>
<feature type="domain" description="DUF11" evidence="6">
    <location>
        <begin position="787"/>
        <end position="907"/>
    </location>
</feature>
<dbReference type="InterPro" id="IPR036852">
    <property type="entry name" value="Peptidase_S8/S53_dom_sf"/>
</dbReference>
<keyword evidence="3" id="KW-0720">Serine protease</keyword>
<evidence type="ECO:0000256" key="3">
    <source>
        <dbReference type="ARBA" id="ARBA00022825"/>
    </source>
</evidence>
<dbReference type="Gene3D" id="3.40.50.200">
    <property type="entry name" value="Peptidase S8/S53 domain"/>
    <property type="match status" value="1"/>
</dbReference>
<name>A0ABN1PL11_9ACTN</name>
<evidence type="ECO:0000259" key="6">
    <source>
        <dbReference type="Pfam" id="PF01345"/>
    </source>
</evidence>
<dbReference type="Gene3D" id="2.60.40.10">
    <property type="entry name" value="Immunoglobulins"/>
    <property type="match status" value="2"/>
</dbReference>
<dbReference type="PRINTS" id="PR00723">
    <property type="entry name" value="SUBTILISIN"/>
</dbReference>
<dbReference type="SUPFAM" id="SSF52743">
    <property type="entry name" value="Subtilisin-like"/>
    <property type="match status" value="2"/>
</dbReference>
<evidence type="ECO:0000256" key="5">
    <source>
        <dbReference type="SAM" id="SignalP"/>
    </source>
</evidence>
<gene>
    <name evidence="7" type="ORF">GCM10009554_12360</name>
</gene>
<dbReference type="PANTHER" id="PTHR34819:SF3">
    <property type="entry name" value="CELL SURFACE PROTEIN"/>
    <property type="match status" value="1"/>
</dbReference>
<keyword evidence="5" id="KW-0732">Signal</keyword>
<dbReference type="InterPro" id="IPR023828">
    <property type="entry name" value="Peptidase_S8_Ser-AS"/>
</dbReference>
<keyword evidence="1" id="KW-0645">Protease</keyword>
<proteinExistence type="predicted"/>
<keyword evidence="2" id="KW-0378">Hydrolase</keyword>
<evidence type="ECO:0000313" key="7">
    <source>
        <dbReference type="EMBL" id="GAA0929763.1"/>
    </source>
</evidence>
<dbReference type="NCBIfam" id="TIGR01451">
    <property type="entry name" value="B_ant_repeat"/>
    <property type="match status" value="2"/>
</dbReference>
<evidence type="ECO:0000256" key="2">
    <source>
        <dbReference type="ARBA" id="ARBA00022801"/>
    </source>
</evidence>
<reference evidence="7 8" key="1">
    <citation type="journal article" date="2019" name="Int. J. Syst. Evol. Microbiol.">
        <title>The Global Catalogue of Microorganisms (GCM) 10K type strain sequencing project: providing services to taxonomists for standard genome sequencing and annotation.</title>
        <authorList>
            <consortium name="The Broad Institute Genomics Platform"/>
            <consortium name="The Broad Institute Genome Sequencing Center for Infectious Disease"/>
            <person name="Wu L."/>
            <person name="Ma J."/>
        </authorList>
    </citation>
    <scope>NUCLEOTIDE SEQUENCE [LARGE SCALE GENOMIC DNA]</scope>
    <source>
        <strain evidence="7 8">JCM 10977</strain>
    </source>
</reference>
<dbReference type="InterPro" id="IPR013783">
    <property type="entry name" value="Ig-like_fold"/>
</dbReference>
<sequence length="1170" mass="114912">MLGEAQGLETQGEKPMSYYSHARTRRAVAATGLFAFMILGSGTALAQPSATAAPSGTAAAPASKIPSIVSQRIASVGKAAGGSHRLDAGQRAKLSDPLMTVDTDANLDLEVHAMGRVSGNERAELQRLGVRILSGSDQWVKPQRMKALLNAGVFRALVPYDRVDQVAALGWVAAIRPTESLPPDAGSFLSEGVALHRADATQALGFDGGGISVGVISDGVSNLAAAQALGDLPAGVTVQAVGSGDEGTSMLEIVHDMAPGADLFFRATGGGVTNHVAAQNALAAAGIDILTEDIPFDSEPAFQKGIAAVNGEILAASGVWVSSSAGNLNSTHAPRVLATGTGTGPDGGSPTGCGVAPTNTVAFNGADTTFDVTVGAGATIGTTLQWSEPRAIFPTAGAGGFTNLDLYILNAAGTNCLATSTGAQGGGSGDTIEQASWTNPSATTAATVKLAVNVTGSAGAKGTPTIDLRWRGAGAVDATGNAGSLNPDSNYTDLATSAGAVNAGADQNPTTVGLENFSGQGPVSLVSTTVCSTSYPCPASGPPGSNQSVAGGGGRTAIAPTYSAGDGVSVSGVGNFGAGSCPATTQGDCRFFGTSAATPSSAGVAALVLDAAGGPGTLTPSALTAVLNANATDRAAPGPDNAFGSGVLDAFSSATGRADLAVTKNCLPDGPAAAGTSYPCTITVTNNGPAIARAVKVTDTVTSSGTFQLSTTSPGCTAPAGDQAGNAQATCTLGDLTSGQQVSVVVREGANEAQDIADTATVSGGTVDPNGSNNSASDTLHLVGSADVSIDKTAPATATAGGQITWSSTISNSGPSTAAGVVVRDVLPAQVTVVSVTATGGSCTAGVPGNPSLPTTCSLGNLAAGGNRTMTVVATIDSSFTGAMHNDASVSSATADPDLGNNTDTVTTQVGAQADLSVTSTDSPDPVLAGRPLTYTVRVSNAGPSTATGVKLVDVLPGAVDFTSATVTTGSGSCVLVTIPVDPPSKQVECELGTMAPAGGPTTVVILTRVSSGTPAGSISDNATVTSPTSDPVPANNTASASTTVGTSADLRMALVADKDVYKPSATIIYTATVTDLGPSDAQPPKVTIGLPDIKAAVYVFDTAGCSKVGQALTCQRPTSLASGAAWSFNVHLLVKGNKGVVTTSAAVSSTTADPVAANNSTTLSVKIGK</sequence>
<dbReference type="PROSITE" id="PS00138">
    <property type="entry name" value="SUBTILASE_SER"/>
    <property type="match status" value="1"/>
</dbReference>
<feature type="domain" description="DUF11" evidence="6">
    <location>
        <begin position="659"/>
        <end position="779"/>
    </location>
</feature>
<feature type="chain" id="PRO_5045476749" description="DUF11 domain-containing protein" evidence="5">
    <location>
        <begin position="47"/>
        <end position="1170"/>
    </location>
</feature>
<dbReference type="EMBL" id="BAAAHK010000003">
    <property type="protein sequence ID" value="GAA0929763.1"/>
    <property type="molecule type" value="Genomic_DNA"/>
</dbReference>
<dbReference type="PANTHER" id="PTHR34819">
    <property type="entry name" value="LARGE CYSTEINE-RICH PERIPLASMIC PROTEIN OMCB"/>
    <property type="match status" value="1"/>
</dbReference>